<dbReference type="EMBL" id="CATQJL010000001">
    <property type="protein sequence ID" value="CAJ0591089.1"/>
    <property type="molecule type" value="Genomic_DNA"/>
</dbReference>
<keyword evidence="2" id="KW-1185">Reference proteome</keyword>
<evidence type="ECO:0000313" key="2">
    <source>
        <dbReference type="Proteomes" id="UP001176961"/>
    </source>
</evidence>
<comment type="caution">
    <text evidence="1">The sequence shown here is derived from an EMBL/GenBank/DDBJ whole genome shotgun (WGS) entry which is preliminary data.</text>
</comment>
<reference evidence="1" key="1">
    <citation type="submission" date="2023-07" db="EMBL/GenBank/DDBJ databases">
        <authorList>
            <consortium name="CYATHOMIX"/>
        </authorList>
    </citation>
    <scope>NUCLEOTIDE SEQUENCE</scope>
    <source>
        <strain evidence="1">N/A</strain>
    </source>
</reference>
<name>A0AA36DQV7_CYLNA</name>
<dbReference type="AlphaFoldDB" id="A0AA36DQV7"/>
<dbReference type="Proteomes" id="UP001176961">
    <property type="component" value="Unassembled WGS sequence"/>
</dbReference>
<evidence type="ECO:0000313" key="1">
    <source>
        <dbReference type="EMBL" id="CAJ0591089.1"/>
    </source>
</evidence>
<gene>
    <name evidence="1" type="ORF">CYNAS_LOCUS3072</name>
</gene>
<sequence length="67" mass="7975">MLAFNFLLLALCLTAFAGRHRGPQKRQNYRPSMADIIKSCYKSYPKHQRKDCVKFHMSRYYNEEKSS</sequence>
<accession>A0AA36DQV7</accession>
<organism evidence="1 2">
    <name type="scientific">Cylicocyclus nassatus</name>
    <name type="common">Nematode worm</name>
    <dbReference type="NCBI Taxonomy" id="53992"/>
    <lineage>
        <taxon>Eukaryota</taxon>
        <taxon>Metazoa</taxon>
        <taxon>Ecdysozoa</taxon>
        <taxon>Nematoda</taxon>
        <taxon>Chromadorea</taxon>
        <taxon>Rhabditida</taxon>
        <taxon>Rhabditina</taxon>
        <taxon>Rhabditomorpha</taxon>
        <taxon>Strongyloidea</taxon>
        <taxon>Strongylidae</taxon>
        <taxon>Cylicocyclus</taxon>
    </lineage>
</organism>
<proteinExistence type="predicted"/>
<protein>
    <submittedName>
        <fullName evidence="1">Uncharacterized protein</fullName>
    </submittedName>
</protein>